<dbReference type="AlphaFoldDB" id="A0A5J5FZU0"/>
<dbReference type="EMBL" id="VYKK01000022">
    <property type="protein sequence ID" value="KAA8999821.1"/>
    <property type="molecule type" value="Genomic_DNA"/>
</dbReference>
<keyword evidence="4" id="KW-1185">Reference proteome</keyword>
<dbReference type="Proteomes" id="UP000367750">
    <property type="component" value="Unassembled WGS sequence"/>
</dbReference>
<reference evidence="3 4" key="1">
    <citation type="submission" date="2019-09" db="EMBL/GenBank/DDBJ databases">
        <title>Bacillus ochoae sp. nov., Paenibacillus whitsoniae sp. nov., Paenibacillus spiritus sp. nov. Isolated from the Mars Exploration Rover during spacecraft assembly.</title>
        <authorList>
            <person name="Seuylemezian A."/>
            <person name="Vaishampayan P."/>
        </authorList>
    </citation>
    <scope>NUCLEOTIDE SEQUENCE [LARGE SCALE GENOMIC DNA]</scope>
    <source>
        <strain evidence="3 4">MER_111</strain>
    </source>
</reference>
<evidence type="ECO:0000313" key="4">
    <source>
        <dbReference type="Proteomes" id="UP000367750"/>
    </source>
</evidence>
<organism evidence="3 4">
    <name type="scientific">Paenibacillus spiritus</name>
    <dbReference type="NCBI Taxonomy" id="2496557"/>
    <lineage>
        <taxon>Bacteria</taxon>
        <taxon>Bacillati</taxon>
        <taxon>Bacillota</taxon>
        <taxon>Bacilli</taxon>
        <taxon>Bacillales</taxon>
        <taxon>Paenibacillaceae</taxon>
        <taxon>Paenibacillus</taxon>
    </lineage>
</organism>
<dbReference type="Pfam" id="PF13200">
    <property type="entry name" value="DUF4015"/>
    <property type="match status" value="1"/>
</dbReference>
<evidence type="ECO:0000259" key="2">
    <source>
        <dbReference type="Pfam" id="PF13200"/>
    </source>
</evidence>
<feature type="region of interest" description="Disordered" evidence="1">
    <location>
        <begin position="47"/>
        <end position="105"/>
    </location>
</feature>
<proteinExistence type="predicted"/>
<protein>
    <submittedName>
        <fullName evidence="3">GTP-binding protein</fullName>
    </submittedName>
</protein>
<dbReference type="RefSeq" id="WP_150459253.1">
    <property type="nucleotide sequence ID" value="NZ_VYKK01000022.1"/>
</dbReference>
<name>A0A5J5FZU0_9BACL</name>
<dbReference type="InterPro" id="IPR017853">
    <property type="entry name" value="GH"/>
</dbReference>
<evidence type="ECO:0000313" key="3">
    <source>
        <dbReference type="EMBL" id="KAA8999821.1"/>
    </source>
</evidence>
<dbReference type="SUPFAM" id="SSF51445">
    <property type="entry name" value="(Trans)glycosidases"/>
    <property type="match status" value="1"/>
</dbReference>
<dbReference type="OrthoDB" id="9774125at2"/>
<accession>A0A5J5FZU0</accession>
<dbReference type="Gene3D" id="3.20.20.80">
    <property type="entry name" value="Glycosidases"/>
    <property type="match status" value="1"/>
</dbReference>
<evidence type="ECO:0000256" key="1">
    <source>
        <dbReference type="SAM" id="MobiDB-lite"/>
    </source>
</evidence>
<dbReference type="InterPro" id="IPR025275">
    <property type="entry name" value="DUF4015"/>
</dbReference>
<gene>
    <name evidence="3" type="ORF">F4V43_16010</name>
</gene>
<comment type="caution">
    <text evidence="3">The sequence shown here is derived from an EMBL/GenBank/DDBJ whole genome shotgun (WGS) entry which is preliminary data.</text>
</comment>
<sequence length="433" mass="47023">MNITWAILMLALGGVGVQQEHHQTEVAAVLQSASGIALQADQGFRGLGGASPAPSGSASAPAASPSASALPESPAPSGSPLPDASAPAASPGAAGAAVHTDPQPDAPKVKGIYVTAYSAGGSRMTTLLDLLDKTELNSMVIDIKDDAGYITYKTENPELQQMGNPQKFIGNINELMARLEKHNVYPIARIVVFKDTVLAKKHPELSFVKSDGSVWSNGGGDSFVNPYNEKVWKYNVEIAKEAVKLGFKEIQFDYVRFPEGFEKRADSLKYTKSDKSRTEVVSDFVQYAKKELTPLGARVSVDIFGYAASVPAAEGIGQDFVKISKNVDVISPMVYPSHYSTGWFNVKDPDKNPYATIKGSMVDTHKKLDPLGSYKPLIRPWIQDFTASWLGSGHYIKYGKQQVQDQIRALKEQNVDEFLLWNANNRYTAGVQY</sequence>
<feature type="compositionally biased region" description="Low complexity" evidence="1">
    <location>
        <begin position="80"/>
        <end position="97"/>
    </location>
</feature>
<feature type="compositionally biased region" description="Low complexity" evidence="1">
    <location>
        <begin position="50"/>
        <end position="72"/>
    </location>
</feature>
<feature type="domain" description="DUF4015" evidence="2">
    <location>
        <begin position="111"/>
        <end position="427"/>
    </location>
</feature>